<dbReference type="HOGENOM" id="CLU_2237418_0_0_1"/>
<proteinExistence type="predicted"/>
<dbReference type="AlphaFoldDB" id="A0A0D0E9L7"/>
<dbReference type="InParanoid" id="A0A0D0E9L7"/>
<name>A0A0D0E9L7_9AGAM</name>
<reference evidence="2" key="2">
    <citation type="submission" date="2015-01" db="EMBL/GenBank/DDBJ databases">
        <title>Evolutionary Origins and Diversification of the Mycorrhizal Mutualists.</title>
        <authorList>
            <consortium name="DOE Joint Genome Institute"/>
            <consortium name="Mycorrhizal Genomics Consortium"/>
            <person name="Kohler A."/>
            <person name="Kuo A."/>
            <person name="Nagy L.G."/>
            <person name="Floudas D."/>
            <person name="Copeland A."/>
            <person name="Barry K.W."/>
            <person name="Cichocki N."/>
            <person name="Veneault-Fourrey C."/>
            <person name="LaButti K."/>
            <person name="Lindquist E.A."/>
            <person name="Lipzen A."/>
            <person name="Lundell T."/>
            <person name="Morin E."/>
            <person name="Murat C."/>
            <person name="Riley R."/>
            <person name="Ohm R."/>
            <person name="Sun H."/>
            <person name="Tunlid A."/>
            <person name="Henrissat B."/>
            <person name="Grigoriev I.V."/>
            <person name="Hibbett D.S."/>
            <person name="Martin F."/>
        </authorList>
    </citation>
    <scope>NUCLEOTIDE SEQUENCE [LARGE SCALE GENOMIC DNA]</scope>
    <source>
        <strain evidence="2">Ve08.2h10</strain>
    </source>
</reference>
<evidence type="ECO:0000313" key="1">
    <source>
        <dbReference type="EMBL" id="KIK95880.1"/>
    </source>
</evidence>
<gene>
    <name evidence="1" type="ORF">PAXRUDRAFT_139726</name>
</gene>
<protein>
    <submittedName>
        <fullName evidence="1">Uncharacterized protein</fullName>
    </submittedName>
</protein>
<accession>A0A0D0E9L7</accession>
<feature type="non-terminal residue" evidence="1">
    <location>
        <position position="90"/>
    </location>
</feature>
<organism evidence="1 2">
    <name type="scientific">Paxillus rubicundulus Ve08.2h10</name>
    <dbReference type="NCBI Taxonomy" id="930991"/>
    <lineage>
        <taxon>Eukaryota</taxon>
        <taxon>Fungi</taxon>
        <taxon>Dikarya</taxon>
        <taxon>Basidiomycota</taxon>
        <taxon>Agaricomycotina</taxon>
        <taxon>Agaricomycetes</taxon>
        <taxon>Agaricomycetidae</taxon>
        <taxon>Boletales</taxon>
        <taxon>Paxilineae</taxon>
        <taxon>Paxillaceae</taxon>
        <taxon>Paxillus</taxon>
    </lineage>
</organism>
<evidence type="ECO:0000313" key="2">
    <source>
        <dbReference type="Proteomes" id="UP000054538"/>
    </source>
</evidence>
<reference evidence="1 2" key="1">
    <citation type="submission" date="2014-04" db="EMBL/GenBank/DDBJ databases">
        <authorList>
            <consortium name="DOE Joint Genome Institute"/>
            <person name="Kuo A."/>
            <person name="Kohler A."/>
            <person name="Jargeat P."/>
            <person name="Nagy L.G."/>
            <person name="Floudas D."/>
            <person name="Copeland A."/>
            <person name="Barry K.W."/>
            <person name="Cichocki N."/>
            <person name="Veneault-Fourrey C."/>
            <person name="LaButti K."/>
            <person name="Lindquist E.A."/>
            <person name="Lipzen A."/>
            <person name="Lundell T."/>
            <person name="Morin E."/>
            <person name="Murat C."/>
            <person name="Sun H."/>
            <person name="Tunlid A."/>
            <person name="Henrissat B."/>
            <person name="Grigoriev I.V."/>
            <person name="Hibbett D.S."/>
            <person name="Martin F."/>
            <person name="Nordberg H.P."/>
            <person name="Cantor M.N."/>
            <person name="Hua S.X."/>
        </authorList>
    </citation>
    <scope>NUCLEOTIDE SEQUENCE [LARGE SCALE GENOMIC DNA]</scope>
    <source>
        <strain evidence="1 2">Ve08.2h10</strain>
    </source>
</reference>
<keyword evidence="2" id="KW-1185">Reference proteome</keyword>
<dbReference type="Proteomes" id="UP000054538">
    <property type="component" value="Unassembled WGS sequence"/>
</dbReference>
<dbReference type="EMBL" id="KN825015">
    <property type="protein sequence ID" value="KIK95880.1"/>
    <property type="molecule type" value="Genomic_DNA"/>
</dbReference>
<sequence>AYFLDHPGLKANCPEASVGSNTSVKAKVHSQKCFHSDLVTLKLQDDKDVHCDRQVHYHTESELMDCLWATDKTADRGWCCAAPTTLLGHL</sequence>